<comment type="subcellular location">
    <subcellularLocation>
        <location evidence="1">Secreted</location>
    </subcellularLocation>
</comment>
<sequence>MDSLKQRSFYSLAELAVGGRCKCNGHGSRCIFDKFGRYSCDCKHNTAGVDCEKCKPFHYDRPWARATGEDAHACVACNCNLHARKCHFNQELYRLSGYRSGGICLNCRHNTAGRNCHYCRLGYYRDIAKPITHRKACRACLCHPIGSLSKNCNQTSGQCICKPGVDGQTCNRCGKGYQQSRSPITPCIRIPNALETTPVVTAENEQKECAKCRASPARITQKKYCKREYAAQVSVVSRELVEGWIKYKLQVGTVFKRRSDSIKMRRGIQHNFWLSNAMVICKCPKLKIGKKYLLMGRDDMNKAGHPGIVFNRYTIMMEWNEDLIDKLDRFSRRNHQCASNAYSISAVVRKQEDGSERKY</sequence>
<proteinExistence type="predicted"/>
<dbReference type="PROSITE" id="PS00022">
    <property type="entry name" value="EGF_1"/>
    <property type="match status" value="1"/>
</dbReference>
<dbReference type="PANTHER" id="PTHR10574:SF365">
    <property type="entry name" value="NETRIN-A-RELATED"/>
    <property type="match status" value="1"/>
</dbReference>
<evidence type="ECO:0000256" key="4">
    <source>
        <dbReference type="ARBA" id="ARBA00022737"/>
    </source>
</evidence>
<keyword evidence="4" id="KW-0677">Repeat</keyword>
<dbReference type="FunFam" id="2.10.25.10:FF:000048">
    <property type="entry name" value="Netrin 3"/>
    <property type="match status" value="1"/>
</dbReference>
<dbReference type="PANTHER" id="PTHR10574">
    <property type="entry name" value="NETRIN/LAMININ-RELATED"/>
    <property type="match status" value="1"/>
</dbReference>
<evidence type="ECO:0000313" key="11">
    <source>
        <dbReference type="Proteomes" id="UP000887574"/>
    </source>
</evidence>
<dbReference type="Gene3D" id="2.10.25.10">
    <property type="entry name" value="Laminin"/>
    <property type="match status" value="1"/>
</dbReference>
<dbReference type="GO" id="GO:0009888">
    <property type="term" value="P:tissue development"/>
    <property type="evidence" value="ECO:0007669"/>
    <property type="project" value="TreeGrafter"/>
</dbReference>
<dbReference type="GO" id="GO:1902667">
    <property type="term" value="P:regulation of axon guidance"/>
    <property type="evidence" value="ECO:0007669"/>
    <property type="project" value="UniProtKB-ARBA"/>
</dbReference>
<dbReference type="PROSITE" id="PS01248">
    <property type="entry name" value="EGF_LAM_1"/>
    <property type="match status" value="1"/>
</dbReference>
<feature type="disulfide bond" evidence="8">
    <location>
        <begin position="173"/>
        <end position="187"/>
    </location>
</feature>
<keyword evidence="6" id="KW-0325">Glycoprotein</keyword>
<evidence type="ECO:0000259" key="10">
    <source>
        <dbReference type="PROSITE" id="PS50189"/>
    </source>
</evidence>
<evidence type="ECO:0000256" key="7">
    <source>
        <dbReference type="ARBA" id="ARBA00023292"/>
    </source>
</evidence>
<dbReference type="InterPro" id="IPR002049">
    <property type="entry name" value="LE_dom"/>
</dbReference>
<dbReference type="FunFam" id="2.10.25.10:FF:000081">
    <property type="entry name" value="Netrin 1"/>
    <property type="match status" value="1"/>
</dbReference>
<dbReference type="GO" id="GO:0048813">
    <property type="term" value="P:dendrite morphogenesis"/>
    <property type="evidence" value="ECO:0007669"/>
    <property type="project" value="UniProtKB-ARBA"/>
</dbReference>
<keyword evidence="11" id="KW-1185">Reference proteome</keyword>
<dbReference type="InterPro" id="IPR050440">
    <property type="entry name" value="Laminin/Netrin_ECM"/>
</dbReference>
<dbReference type="GO" id="GO:0005576">
    <property type="term" value="C:extracellular region"/>
    <property type="evidence" value="ECO:0007669"/>
    <property type="project" value="UniProtKB-SubCell"/>
</dbReference>
<keyword evidence="7 8" id="KW-0424">Laminin EGF-like domain</keyword>
<dbReference type="InterPro" id="IPR000742">
    <property type="entry name" value="EGF"/>
</dbReference>
<dbReference type="Proteomes" id="UP000887574">
    <property type="component" value="Unplaced"/>
</dbReference>
<dbReference type="Gene3D" id="2.170.300.10">
    <property type="entry name" value="Tie2 ligand-binding domain superfamily"/>
    <property type="match status" value="1"/>
</dbReference>
<evidence type="ECO:0000256" key="5">
    <source>
        <dbReference type="ARBA" id="ARBA00023157"/>
    </source>
</evidence>
<keyword evidence="3" id="KW-0732">Signal</keyword>
<feature type="disulfide bond" evidence="8">
    <location>
        <begin position="140"/>
        <end position="152"/>
    </location>
</feature>
<dbReference type="SMART" id="SM00180">
    <property type="entry name" value="EGF_Lam"/>
    <property type="match status" value="3"/>
</dbReference>
<dbReference type="AlphaFoldDB" id="A0A915DTU0"/>
<dbReference type="Gene3D" id="2.40.50.120">
    <property type="match status" value="1"/>
</dbReference>
<dbReference type="CDD" id="cd00055">
    <property type="entry name" value="EGF_Lam"/>
    <property type="match status" value="3"/>
</dbReference>
<feature type="disulfide bond" evidence="8">
    <location>
        <begin position="161"/>
        <end position="170"/>
    </location>
</feature>
<dbReference type="InterPro" id="IPR001134">
    <property type="entry name" value="Netrin_domain"/>
</dbReference>
<dbReference type="PROSITE" id="PS50027">
    <property type="entry name" value="EGF_LAM_2"/>
    <property type="match status" value="1"/>
</dbReference>
<dbReference type="Pfam" id="PF24973">
    <property type="entry name" value="EGF_LMN_ATRN"/>
    <property type="match status" value="1"/>
</dbReference>
<evidence type="ECO:0000256" key="8">
    <source>
        <dbReference type="PROSITE-ProRule" id="PRU00460"/>
    </source>
</evidence>
<dbReference type="GO" id="GO:0005604">
    <property type="term" value="C:basement membrane"/>
    <property type="evidence" value="ECO:0007669"/>
    <property type="project" value="TreeGrafter"/>
</dbReference>
<protein>
    <submittedName>
        <fullName evidence="12">Netrin-1</fullName>
    </submittedName>
</protein>
<feature type="domain" description="NTR" evidence="10">
    <location>
        <begin position="209"/>
        <end position="337"/>
    </location>
</feature>
<evidence type="ECO:0000256" key="3">
    <source>
        <dbReference type="ARBA" id="ARBA00022729"/>
    </source>
</evidence>
<dbReference type="InterPro" id="IPR008993">
    <property type="entry name" value="TIMP-like_OB-fold"/>
</dbReference>
<dbReference type="SUPFAM" id="SSF50242">
    <property type="entry name" value="TIMP-like"/>
    <property type="match status" value="1"/>
</dbReference>
<evidence type="ECO:0000256" key="2">
    <source>
        <dbReference type="ARBA" id="ARBA00022525"/>
    </source>
</evidence>
<accession>A0A915DTU0</accession>
<evidence type="ECO:0000313" key="12">
    <source>
        <dbReference type="WBParaSite" id="jg23597"/>
    </source>
</evidence>
<keyword evidence="2" id="KW-0964">Secreted</keyword>
<feature type="domain" description="Laminin EGF-like" evidence="9">
    <location>
        <begin position="140"/>
        <end position="189"/>
    </location>
</feature>
<feature type="disulfide bond" evidence="8">
    <location>
        <begin position="142"/>
        <end position="159"/>
    </location>
</feature>
<dbReference type="GO" id="GO:0009887">
    <property type="term" value="P:animal organ morphogenesis"/>
    <property type="evidence" value="ECO:0007669"/>
    <property type="project" value="TreeGrafter"/>
</dbReference>
<dbReference type="PROSITE" id="PS50189">
    <property type="entry name" value="NTR"/>
    <property type="match status" value="1"/>
</dbReference>
<organism evidence="11 12">
    <name type="scientific">Ditylenchus dipsaci</name>
    <dbReference type="NCBI Taxonomy" id="166011"/>
    <lineage>
        <taxon>Eukaryota</taxon>
        <taxon>Metazoa</taxon>
        <taxon>Ecdysozoa</taxon>
        <taxon>Nematoda</taxon>
        <taxon>Chromadorea</taxon>
        <taxon>Rhabditida</taxon>
        <taxon>Tylenchina</taxon>
        <taxon>Tylenchomorpha</taxon>
        <taxon>Sphaerularioidea</taxon>
        <taxon>Anguinidae</taxon>
        <taxon>Anguininae</taxon>
        <taxon>Ditylenchus</taxon>
    </lineage>
</organism>
<keyword evidence="5 8" id="KW-1015">Disulfide bond</keyword>
<dbReference type="SMART" id="SM00643">
    <property type="entry name" value="C345C"/>
    <property type="match status" value="1"/>
</dbReference>
<dbReference type="GO" id="GO:0030424">
    <property type="term" value="C:axon"/>
    <property type="evidence" value="ECO:0007669"/>
    <property type="project" value="UniProtKB-ARBA"/>
</dbReference>
<dbReference type="Gene3D" id="2.60.120.260">
    <property type="entry name" value="Galactose-binding domain-like"/>
    <property type="match status" value="1"/>
</dbReference>
<evidence type="ECO:0000256" key="1">
    <source>
        <dbReference type="ARBA" id="ARBA00004613"/>
    </source>
</evidence>
<dbReference type="WBParaSite" id="jg23597">
    <property type="protein sequence ID" value="jg23597"/>
    <property type="gene ID" value="jg23597"/>
</dbReference>
<dbReference type="SUPFAM" id="SSF57196">
    <property type="entry name" value="EGF/Laminin"/>
    <property type="match status" value="2"/>
</dbReference>
<evidence type="ECO:0000259" key="9">
    <source>
        <dbReference type="PROSITE" id="PS50027"/>
    </source>
</evidence>
<dbReference type="GO" id="GO:0008045">
    <property type="term" value="P:motor neuron axon guidance"/>
    <property type="evidence" value="ECO:0007669"/>
    <property type="project" value="TreeGrafter"/>
</dbReference>
<evidence type="ECO:0000256" key="6">
    <source>
        <dbReference type="ARBA" id="ARBA00023180"/>
    </source>
</evidence>
<dbReference type="InterPro" id="IPR056863">
    <property type="entry name" value="LMN_ATRN_NET-like_EGF"/>
</dbReference>
<dbReference type="Pfam" id="PF01759">
    <property type="entry name" value="NTR"/>
    <property type="match status" value="1"/>
</dbReference>
<reference evidence="12" key="1">
    <citation type="submission" date="2022-11" db="UniProtKB">
        <authorList>
            <consortium name="WormBaseParasite"/>
        </authorList>
    </citation>
    <scope>IDENTIFICATION</scope>
</reference>
<name>A0A915DTU0_9BILA</name>
<dbReference type="InterPro" id="IPR018933">
    <property type="entry name" value="Netrin_module_non-TIMP"/>
</dbReference>
<dbReference type="Pfam" id="PF00053">
    <property type="entry name" value="EGF_laminin"/>
    <property type="match status" value="2"/>
</dbReference>